<proteinExistence type="predicted"/>
<evidence type="ECO:0000313" key="2">
    <source>
        <dbReference type="Proteomes" id="UP001057452"/>
    </source>
</evidence>
<gene>
    <name evidence="1" type="ORF">KUCAC02_024318</name>
</gene>
<evidence type="ECO:0000313" key="1">
    <source>
        <dbReference type="EMBL" id="KAI4812959.1"/>
    </source>
</evidence>
<name>A0ACB9WI70_CHAAC</name>
<protein>
    <submittedName>
        <fullName evidence="1">Uncharacterized protein</fullName>
    </submittedName>
</protein>
<sequence>MDPRVSDHQTSSRSAHASLGSSDSAGSQTRRFPPVFTSQARCLGDLHTLIFPEHLSNTYHVADAEYYNTI</sequence>
<dbReference type="EMBL" id="CM043806">
    <property type="protein sequence ID" value="KAI4812959.1"/>
    <property type="molecule type" value="Genomic_DNA"/>
</dbReference>
<accession>A0ACB9WI70</accession>
<reference evidence="1" key="1">
    <citation type="submission" date="2022-05" db="EMBL/GenBank/DDBJ databases">
        <title>Chromosome-level genome of Chaenocephalus aceratus.</title>
        <authorList>
            <person name="Park H."/>
        </authorList>
    </citation>
    <scope>NUCLEOTIDE SEQUENCE</scope>
    <source>
        <strain evidence="1">KU_202001</strain>
    </source>
</reference>
<comment type="caution">
    <text evidence="1">The sequence shown here is derived from an EMBL/GenBank/DDBJ whole genome shotgun (WGS) entry which is preliminary data.</text>
</comment>
<keyword evidence="2" id="KW-1185">Reference proteome</keyword>
<dbReference type="Proteomes" id="UP001057452">
    <property type="component" value="Chromosome 22"/>
</dbReference>
<organism evidence="1 2">
    <name type="scientific">Chaenocephalus aceratus</name>
    <name type="common">Blackfin icefish</name>
    <name type="synonym">Chaenichthys aceratus</name>
    <dbReference type="NCBI Taxonomy" id="36190"/>
    <lineage>
        <taxon>Eukaryota</taxon>
        <taxon>Metazoa</taxon>
        <taxon>Chordata</taxon>
        <taxon>Craniata</taxon>
        <taxon>Vertebrata</taxon>
        <taxon>Euteleostomi</taxon>
        <taxon>Actinopterygii</taxon>
        <taxon>Neopterygii</taxon>
        <taxon>Teleostei</taxon>
        <taxon>Neoteleostei</taxon>
        <taxon>Acanthomorphata</taxon>
        <taxon>Eupercaria</taxon>
        <taxon>Perciformes</taxon>
        <taxon>Notothenioidei</taxon>
        <taxon>Channichthyidae</taxon>
        <taxon>Chaenocephalus</taxon>
    </lineage>
</organism>